<sequence length="137" mass="15052">KNQRICVNTSMVARQATQRRNAHIGRSNYEDTHEQAFSQIKQALFQVPVLALLDYSNTFNIFCHEQLGKASGVLSEEHGTRQRSVAYLSLSLDPISMAFPPSLSAMVTAAVLVRASELTLLPGKDEGNSYNSLAAIQ</sequence>
<dbReference type="InterPro" id="IPR041577">
    <property type="entry name" value="RT_RNaseH_2"/>
</dbReference>
<dbReference type="SUPFAM" id="SSF56672">
    <property type="entry name" value="DNA/RNA polymerases"/>
    <property type="match status" value="1"/>
</dbReference>
<name>A0A8D2KWF7_VARKO</name>
<reference evidence="2" key="1">
    <citation type="submission" date="2025-08" db="UniProtKB">
        <authorList>
            <consortium name="Ensembl"/>
        </authorList>
    </citation>
    <scope>IDENTIFICATION</scope>
</reference>
<protein>
    <recommendedName>
        <fullName evidence="1">Reverse transcriptase/retrotransposon-derived protein RNase H-like domain-containing protein</fullName>
    </recommendedName>
</protein>
<dbReference type="Pfam" id="PF17919">
    <property type="entry name" value="RT_RNaseH_2"/>
    <property type="match status" value="1"/>
</dbReference>
<organism evidence="2 3">
    <name type="scientific">Varanus komodoensis</name>
    <name type="common">Komodo dragon</name>
    <dbReference type="NCBI Taxonomy" id="61221"/>
    <lineage>
        <taxon>Eukaryota</taxon>
        <taxon>Metazoa</taxon>
        <taxon>Chordata</taxon>
        <taxon>Craniata</taxon>
        <taxon>Vertebrata</taxon>
        <taxon>Euteleostomi</taxon>
        <taxon>Lepidosauria</taxon>
        <taxon>Squamata</taxon>
        <taxon>Bifurcata</taxon>
        <taxon>Unidentata</taxon>
        <taxon>Episquamata</taxon>
        <taxon>Toxicofera</taxon>
        <taxon>Anguimorpha</taxon>
        <taxon>Paleoanguimorpha</taxon>
        <taxon>Varanoidea</taxon>
        <taxon>Varanidae</taxon>
        <taxon>Varanus</taxon>
    </lineage>
</organism>
<evidence type="ECO:0000313" key="2">
    <source>
        <dbReference type="Ensembl" id="ENSVKKP00000012168.1"/>
    </source>
</evidence>
<proteinExistence type="predicted"/>
<dbReference type="InterPro" id="IPR043502">
    <property type="entry name" value="DNA/RNA_pol_sf"/>
</dbReference>
<feature type="domain" description="Reverse transcriptase/retrotransposon-derived protein RNase H-like" evidence="1">
    <location>
        <begin position="30"/>
        <end position="100"/>
    </location>
</feature>
<evidence type="ECO:0000259" key="1">
    <source>
        <dbReference type="Pfam" id="PF17919"/>
    </source>
</evidence>
<accession>A0A8D2KWF7</accession>
<dbReference type="AlphaFoldDB" id="A0A8D2KWF7"/>
<dbReference type="Proteomes" id="UP000694545">
    <property type="component" value="Unplaced"/>
</dbReference>
<keyword evidence="3" id="KW-1185">Reference proteome</keyword>
<evidence type="ECO:0000313" key="3">
    <source>
        <dbReference type="Proteomes" id="UP000694545"/>
    </source>
</evidence>
<dbReference type="Gene3D" id="3.10.20.370">
    <property type="match status" value="1"/>
</dbReference>
<reference evidence="2" key="2">
    <citation type="submission" date="2025-09" db="UniProtKB">
        <authorList>
            <consortium name="Ensembl"/>
        </authorList>
    </citation>
    <scope>IDENTIFICATION</scope>
</reference>
<dbReference type="Ensembl" id="ENSVKKT00000012457.1">
    <property type="protein sequence ID" value="ENSVKKP00000012168.1"/>
    <property type="gene ID" value="ENSVKKG00000008463.1"/>
</dbReference>